<dbReference type="SUPFAM" id="SSF53335">
    <property type="entry name" value="S-adenosyl-L-methionine-dependent methyltransferases"/>
    <property type="match status" value="1"/>
</dbReference>
<protein>
    <submittedName>
        <fullName evidence="4">Class I SAM-dependent methyltransferase</fullName>
        <ecNumber evidence="4">2.1.-.-</ecNumber>
    </submittedName>
</protein>
<dbReference type="EC" id="2.1.-.-" evidence="4"/>
<sequence length="225" mass="26635">MITEENKREMELWKKDRKNFDLQWPDENVVRYLNKNFKTGDNKVIVDFACGSGRNTIVMAKMGFDIYAVDYNMDCLLLTKEKIDKLQYSKIQYIQNERTDIPLSPESSDCLVAWGALFYVNGKERTELFKEIYRVLKPGGLFLADYRTKEDSHYGRGREIEKDLFVLNDSVGNLKGINYWFCGESEIRELYANNNFEILNIEKREMYVDNMAVKNSHWQIWARKL</sequence>
<name>A0ABW3S2N6_9BACL</name>
<dbReference type="Gene3D" id="3.40.50.150">
    <property type="entry name" value="Vaccinia Virus protein VP39"/>
    <property type="match status" value="1"/>
</dbReference>
<dbReference type="InterPro" id="IPR041698">
    <property type="entry name" value="Methyltransf_25"/>
</dbReference>
<dbReference type="EMBL" id="JBHTLM010000021">
    <property type="protein sequence ID" value="MFD1178853.1"/>
    <property type="molecule type" value="Genomic_DNA"/>
</dbReference>
<keyword evidence="1 4" id="KW-0489">Methyltransferase</keyword>
<dbReference type="Pfam" id="PF13649">
    <property type="entry name" value="Methyltransf_25"/>
    <property type="match status" value="1"/>
</dbReference>
<evidence type="ECO:0000313" key="4">
    <source>
        <dbReference type="EMBL" id="MFD1178853.1"/>
    </source>
</evidence>
<accession>A0ABW3S2N6</accession>
<evidence type="ECO:0000256" key="2">
    <source>
        <dbReference type="ARBA" id="ARBA00022679"/>
    </source>
</evidence>
<keyword evidence="5" id="KW-1185">Reference proteome</keyword>
<comment type="caution">
    <text evidence="4">The sequence shown here is derived from an EMBL/GenBank/DDBJ whole genome shotgun (WGS) entry which is preliminary data.</text>
</comment>
<gene>
    <name evidence="4" type="ORF">ACFQ3W_21480</name>
</gene>
<organism evidence="4 5">
    <name type="scientific">Paenibacillus puldeungensis</name>
    <dbReference type="NCBI Taxonomy" id="696536"/>
    <lineage>
        <taxon>Bacteria</taxon>
        <taxon>Bacillati</taxon>
        <taxon>Bacillota</taxon>
        <taxon>Bacilli</taxon>
        <taxon>Bacillales</taxon>
        <taxon>Paenibacillaceae</taxon>
        <taxon>Paenibacillus</taxon>
    </lineage>
</organism>
<evidence type="ECO:0000313" key="5">
    <source>
        <dbReference type="Proteomes" id="UP001597262"/>
    </source>
</evidence>
<dbReference type="GO" id="GO:0032259">
    <property type="term" value="P:methylation"/>
    <property type="evidence" value="ECO:0007669"/>
    <property type="project" value="UniProtKB-KW"/>
</dbReference>
<keyword evidence="2 4" id="KW-0808">Transferase</keyword>
<evidence type="ECO:0000259" key="3">
    <source>
        <dbReference type="Pfam" id="PF13649"/>
    </source>
</evidence>
<feature type="domain" description="Methyltransferase" evidence="3">
    <location>
        <begin position="45"/>
        <end position="140"/>
    </location>
</feature>
<dbReference type="Proteomes" id="UP001597262">
    <property type="component" value="Unassembled WGS sequence"/>
</dbReference>
<evidence type="ECO:0000256" key="1">
    <source>
        <dbReference type="ARBA" id="ARBA00022603"/>
    </source>
</evidence>
<dbReference type="RefSeq" id="WP_379321291.1">
    <property type="nucleotide sequence ID" value="NZ_JBHTLM010000021.1"/>
</dbReference>
<dbReference type="GO" id="GO:0008168">
    <property type="term" value="F:methyltransferase activity"/>
    <property type="evidence" value="ECO:0007669"/>
    <property type="project" value="UniProtKB-KW"/>
</dbReference>
<proteinExistence type="predicted"/>
<dbReference type="CDD" id="cd02440">
    <property type="entry name" value="AdoMet_MTases"/>
    <property type="match status" value="1"/>
</dbReference>
<dbReference type="PANTHER" id="PTHR43861:SF1">
    <property type="entry name" value="TRANS-ACONITATE 2-METHYLTRANSFERASE"/>
    <property type="match status" value="1"/>
</dbReference>
<reference evidence="5" key="1">
    <citation type="journal article" date="2019" name="Int. J. Syst. Evol. Microbiol.">
        <title>The Global Catalogue of Microorganisms (GCM) 10K type strain sequencing project: providing services to taxonomists for standard genome sequencing and annotation.</title>
        <authorList>
            <consortium name="The Broad Institute Genomics Platform"/>
            <consortium name="The Broad Institute Genome Sequencing Center for Infectious Disease"/>
            <person name="Wu L."/>
            <person name="Ma J."/>
        </authorList>
    </citation>
    <scope>NUCLEOTIDE SEQUENCE [LARGE SCALE GENOMIC DNA]</scope>
    <source>
        <strain evidence="5">CCUG 59189</strain>
    </source>
</reference>
<dbReference type="PANTHER" id="PTHR43861">
    <property type="entry name" value="TRANS-ACONITATE 2-METHYLTRANSFERASE-RELATED"/>
    <property type="match status" value="1"/>
</dbReference>
<dbReference type="InterPro" id="IPR029063">
    <property type="entry name" value="SAM-dependent_MTases_sf"/>
</dbReference>